<sequence length="109" mass="11748">MDRQQCGLSSWVKYVVDREIGAEENCDVLMETKSDESTELNIGPYNSIPVPTGSDLGSKKTPSMEPGRIPFAALRCIQNRCKLDTASTLHASASTYPSPTAEPLISGDA</sequence>
<proteinExistence type="predicted"/>
<keyword evidence="2" id="KW-1185">Reference proteome</keyword>
<accession>A0ACB9CSB4</accession>
<organism evidence="1 2">
    <name type="scientific">Cichorium intybus</name>
    <name type="common">Chicory</name>
    <dbReference type="NCBI Taxonomy" id="13427"/>
    <lineage>
        <taxon>Eukaryota</taxon>
        <taxon>Viridiplantae</taxon>
        <taxon>Streptophyta</taxon>
        <taxon>Embryophyta</taxon>
        <taxon>Tracheophyta</taxon>
        <taxon>Spermatophyta</taxon>
        <taxon>Magnoliopsida</taxon>
        <taxon>eudicotyledons</taxon>
        <taxon>Gunneridae</taxon>
        <taxon>Pentapetalae</taxon>
        <taxon>asterids</taxon>
        <taxon>campanulids</taxon>
        <taxon>Asterales</taxon>
        <taxon>Asteraceae</taxon>
        <taxon>Cichorioideae</taxon>
        <taxon>Cichorieae</taxon>
        <taxon>Cichoriinae</taxon>
        <taxon>Cichorium</taxon>
    </lineage>
</organism>
<evidence type="ECO:0000313" key="1">
    <source>
        <dbReference type="EMBL" id="KAI3737068.1"/>
    </source>
</evidence>
<reference evidence="1 2" key="2">
    <citation type="journal article" date="2022" name="Mol. Ecol. Resour.">
        <title>The genomes of chicory, endive, great burdock and yacon provide insights into Asteraceae paleo-polyploidization history and plant inulin production.</title>
        <authorList>
            <person name="Fan W."/>
            <person name="Wang S."/>
            <person name="Wang H."/>
            <person name="Wang A."/>
            <person name="Jiang F."/>
            <person name="Liu H."/>
            <person name="Zhao H."/>
            <person name="Xu D."/>
            <person name="Zhang Y."/>
        </authorList>
    </citation>
    <scope>NUCLEOTIDE SEQUENCE [LARGE SCALE GENOMIC DNA]</scope>
    <source>
        <strain evidence="2">cv. Punajuju</strain>
        <tissue evidence="1">Leaves</tissue>
    </source>
</reference>
<name>A0ACB9CSB4_CICIN</name>
<comment type="caution">
    <text evidence="1">The sequence shown here is derived from an EMBL/GenBank/DDBJ whole genome shotgun (WGS) entry which is preliminary data.</text>
</comment>
<reference evidence="2" key="1">
    <citation type="journal article" date="2022" name="Mol. Ecol. Resour.">
        <title>The genomes of chicory, endive, great burdock and yacon provide insights into Asteraceae palaeo-polyploidization history and plant inulin production.</title>
        <authorList>
            <person name="Fan W."/>
            <person name="Wang S."/>
            <person name="Wang H."/>
            <person name="Wang A."/>
            <person name="Jiang F."/>
            <person name="Liu H."/>
            <person name="Zhao H."/>
            <person name="Xu D."/>
            <person name="Zhang Y."/>
        </authorList>
    </citation>
    <scope>NUCLEOTIDE SEQUENCE [LARGE SCALE GENOMIC DNA]</scope>
    <source>
        <strain evidence="2">cv. Punajuju</strain>
    </source>
</reference>
<protein>
    <submittedName>
        <fullName evidence="1">Uncharacterized protein</fullName>
    </submittedName>
</protein>
<gene>
    <name evidence="1" type="ORF">L2E82_27063</name>
</gene>
<dbReference type="EMBL" id="CM042013">
    <property type="protein sequence ID" value="KAI3737068.1"/>
    <property type="molecule type" value="Genomic_DNA"/>
</dbReference>
<dbReference type="Proteomes" id="UP001055811">
    <property type="component" value="Linkage Group LG05"/>
</dbReference>
<evidence type="ECO:0000313" key="2">
    <source>
        <dbReference type="Proteomes" id="UP001055811"/>
    </source>
</evidence>